<feature type="transmembrane region" description="Helical" evidence="7">
    <location>
        <begin position="334"/>
        <end position="359"/>
    </location>
</feature>
<dbReference type="Pfam" id="PF00474">
    <property type="entry name" value="SSF"/>
    <property type="match status" value="1"/>
</dbReference>
<dbReference type="PANTHER" id="PTHR11819:SF195">
    <property type="entry name" value="SODIUM_GLUCOSE COTRANSPORTER 4"/>
    <property type="match status" value="1"/>
</dbReference>
<dbReference type="STRING" id="700598.Niako_3639"/>
<dbReference type="Gene3D" id="1.20.1730.10">
    <property type="entry name" value="Sodium/glucose cotransporter"/>
    <property type="match status" value="1"/>
</dbReference>
<feature type="transmembrane region" description="Helical" evidence="7">
    <location>
        <begin position="471"/>
        <end position="489"/>
    </location>
</feature>
<feature type="transmembrane region" description="Helical" evidence="7">
    <location>
        <begin position="150"/>
        <end position="173"/>
    </location>
</feature>
<reference evidence="8 9" key="1">
    <citation type="submission" date="2011-12" db="EMBL/GenBank/DDBJ databases">
        <title>The complete genome of Niastella koreensis GR20-10.</title>
        <authorList>
            <consortium name="US DOE Joint Genome Institute (JGI-PGF)"/>
            <person name="Lucas S."/>
            <person name="Han J."/>
            <person name="Lapidus A."/>
            <person name="Bruce D."/>
            <person name="Goodwin L."/>
            <person name="Pitluck S."/>
            <person name="Peters L."/>
            <person name="Kyrpides N."/>
            <person name="Mavromatis K."/>
            <person name="Ivanova N."/>
            <person name="Mikhailova N."/>
            <person name="Davenport K."/>
            <person name="Saunders E."/>
            <person name="Detter J.C."/>
            <person name="Tapia R."/>
            <person name="Han C."/>
            <person name="Land M."/>
            <person name="Hauser L."/>
            <person name="Markowitz V."/>
            <person name="Cheng J.-F."/>
            <person name="Hugenholtz P."/>
            <person name="Woyke T."/>
            <person name="Wu D."/>
            <person name="Tindall B."/>
            <person name="Pomrenke H."/>
            <person name="Brambilla E."/>
            <person name="Klenk H.-P."/>
            <person name="Eisen J.A."/>
        </authorList>
    </citation>
    <scope>NUCLEOTIDE SEQUENCE [LARGE SCALE GENOMIC DNA]</scope>
    <source>
        <strain evidence="9">DSM 17620 / KACC 11465 / NBRC 106392 / GR20-10</strain>
    </source>
</reference>
<dbReference type="GO" id="GO:0005412">
    <property type="term" value="F:D-glucose:sodium symporter activity"/>
    <property type="evidence" value="ECO:0007669"/>
    <property type="project" value="TreeGrafter"/>
</dbReference>
<feature type="transmembrane region" description="Helical" evidence="7">
    <location>
        <begin position="590"/>
        <end position="608"/>
    </location>
</feature>
<dbReference type="InterPro" id="IPR001734">
    <property type="entry name" value="Na/solute_symporter"/>
</dbReference>
<gene>
    <name evidence="8" type="ordered locus">Niako_3639</name>
</gene>
<dbReference type="GO" id="GO:0005886">
    <property type="term" value="C:plasma membrane"/>
    <property type="evidence" value="ECO:0007669"/>
    <property type="project" value="TreeGrafter"/>
</dbReference>
<feature type="transmembrane region" description="Helical" evidence="7">
    <location>
        <begin position="547"/>
        <end position="569"/>
    </location>
</feature>
<feature type="transmembrane region" description="Helical" evidence="7">
    <location>
        <begin position="439"/>
        <end position="459"/>
    </location>
</feature>
<sequence>MKFFRNLIGKKASKQPTFTKKLLQPAMNTLSAIDYVIFVLYFILVASYGYYVYRKRKTQEHDSKAFFLAEGSLTWWAIGASLIASNISAEQFIGMSGEGFFVGTAVAAYEWIAAIALIIIAVWFMPVYLKNRIFTMPQFLKTRYNDSVALIMAIFWLFLYILVNLTSILYLGATAITGLVGNATAGTPEFQNVLHLIMIGLAVFSLIITLGGMKVIGYTDVIQVAVLIIGGLATTYLALSIVGERLGVGHSAIAGFKALMNDSPEHFKMILPKPAATTGTINTPLNLDIQKWVVLPGIAMYFAGQWIVNLNYWGCNQYITQRALGADLKTARTGLIFAGMLKLMMPVIVMLPGIAAFVLHKHNALPGFSGSKDGAYSAILGFLPSGLKGLSIAALTAAIVASLAGKLNSISTIFTLDIFKKYIAKEQADEKKLVMTGRYTVLAASILAIMFTWNDLLGIGGEGGFTFIQKYTGFISPGVFAMFLLGMFWKRTTGTAAIVGVVLGFVLAIFFNNYAVGLFGKETWLYTAYEYQAMEKGAVVTKVEIPFLINMGWSFVITVATMVGISLAGPKVNPKAFVTDKALLKLDNRTIAMIVITLILLSALYVKFW</sequence>
<dbReference type="KEGG" id="nko:Niako_3639"/>
<evidence type="ECO:0000256" key="1">
    <source>
        <dbReference type="ARBA" id="ARBA00004141"/>
    </source>
</evidence>
<accession>G8TPU3</accession>
<keyword evidence="4 7" id="KW-1133">Transmembrane helix</keyword>
<proteinExistence type="inferred from homology"/>
<protein>
    <submittedName>
        <fullName evidence="8">SSS sodium solute transporter superfamily</fullName>
    </submittedName>
</protein>
<dbReference type="PANTHER" id="PTHR11819">
    <property type="entry name" value="SOLUTE CARRIER FAMILY 5"/>
    <property type="match status" value="1"/>
</dbReference>
<feature type="transmembrane region" description="Helical" evidence="7">
    <location>
        <begin position="224"/>
        <end position="242"/>
    </location>
</feature>
<feature type="transmembrane region" description="Helical" evidence="7">
    <location>
        <begin position="496"/>
        <end position="516"/>
    </location>
</feature>
<dbReference type="PROSITE" id="PS50283">
    <property type="entry name" value="NA_SOLUT_SYMP_3"/>
    <property type="match status" value="1"/>
</dbReference>
<dbReference type="PATRIC" id="fig|700598.3.peg.3722"/>
<evidence type="ECO:0000256" key="2">
    <source>
        <dbReference type="ARBA" id="ARBA00006434"/>
    </source>
</evidence>
<evidence type="ECO:0000256" key="7">
    <source>
        <dbReference type="SAM" id="Phobius"/>
    </source>
</evidence>
<dbReference type="HOGENOM" id="CLU_018808_9_3_10"/>
<keyword evidence="3 7" id="KW-0812">Transmembrane</keyword>
<evidence type="ECO:0000313" key="9">
    <source>
        <dbReference type="Proteomes" id="UP000005438"/>
    </source>
</evidence>
<dbReference type="NCBIfam" id="TIGR00813">
    <property type="entry name" value="sss"/>
    <property type="match status" value="1"/>
</dbReference>
<evidence type="ECO:0000256" key="6">
    <source>
        <dbReference type="RuleBase" id="RU362091"/>
    </source>
</evidence>
<keyword evidence="5 7" id="KW-0472">Membrane</keyword>
<dbReference type="AlphaFoldDB" id="G8TPU3"/>
<feature type="transmembrane region" description="Helical" evidence="7">
    <location>
        <begin position="292"/>
        <end position="313"/>
    </location>
</feature>
<feature type="transmembrane region" description="Helical" evidence="7">
    <location>
        <begin position="193"/>
        <end position="212"/>
    </location>
</feature>
<organism evidence="8 9">
    <name type="scientific">Niastella koreensis (strain DSM 17620 / KACC 11465 / NBRC 106392 / GR20-10)</name>
    <dbReference type="NCBI Taxonomy" id="700598"/>
    <lineage>
        <taxon>Bacteria</taxon>
        <taxon>Pseudomonadati</taxon>
        <taxon>Bacteroidota</taxon>
        <taxon>Chitinophagia</taxon>
        <taxon>Chitinophagales</taxon>
        <taxon>Chitinophagaceae</taxon>
        <taxon>Niastella</taxon>
    </lineage>
</organism>
<evidence type="ECO:0000256" key="3">
    <source>
        <dbReference type="ARBA" id="ARBA00022692"/>
    </source>
</evidence>
<comment type="subcellular location">
    <subcellularLocation>
        <location evidence="1">Membrane</location>
        <topology evidence="1">Multi-pass membrane protein</topology>
    </subcellularLocation>
</comment>
<feature type="transmembrane region" description="Helical" evidence="7">
    <location>
        <begin position="65"/>
        <end position="88"/>
    </location>
</feature>
<feature type="transmembrane region" description="Helical" evidence="7">
    <location>
        <begin position="108"/>
        <end position="129"/>
    </location>
</feature>
<evidence type="ECO:0000256" key="5">
    <source>
        <dbReference type="ARBA" id="ARBA00023136"/>
    </source>
</evidence>
<dbReference type="eggNOG" id="COG4146">
    <property type="taxonomic scope" value="Bacteria"/>
</dbReference>
<name>G8TPU3_NIAKG</name>
<evidence type="ECO:0000256" key="4">
    <source>
        <dbReference type="ARBA" id="ARBA00022989"/>
    </source>
</evidence>
<feature type="transmembrane region" description="Helical" evidence="7">
    <location>
        <begin position="392"/>
        <end position="419"/>
    </location>
</feature>
<dbReference type="EMBL" id="CP003178">
    <property type="protein sequence ID" value="AEV99937.1"/>
    <property type="molecule type" value="Genomic_DNA"/>
</dbReference>
<comment type="similarity">
    <text evidence="2 6">Belongs to the sodium:solute symporter (SSF) (TC 2.A.21) family.</text>
</comment>
<feature type="transmembrane region" description="Helical" evidence="7">
    <location>
        <begin position="32"/>
        <end position="53"/>
    </location>
</feature>
<evidence type="ECO:0000313" key="8">
    <source>
        <dbReference type="EMBL" id="AEV99937.1"/>
    </source>
</evidence>
<dbReference type="Proteomes" id="UP000005438">
    <property type="component" value="Chromosome"/>
</dbReference>
<dbReference type="InterPro" id="IPR038377">
    <property type="entry name" value="Na/Glc_symporter_sf"/>
</dbReference>